<evidence type="ECO:0000313" key="3">
    <source>
        <dbReference type="EMBL" id="GGJ60102.1"/>
    </source>
</evidence>
<dbReference type="EMBL" id="BMOD01000076">
    <property type="protein sequence ID" value="GGJ60102.1"/>
    <property type="molecule type" value="Genomic_DNA"/>
</dbReference>
<proteinExistence type="predicted"/>
<dbReference type="InterPro" id="IPR002525">
    <property type="entry name" value="Transp_IS110-like_N"/>
</dbReference>
<comment type="caution">
    <text evidence="3">The sequence shown here is derived from an EMBL/GenBank/DDBJ whole genome shotgun (WGS) entry which is preliminary data.</text>
</comment>
<dbReference type="Pfam" id="PF02371">
    <property type="entry name" value="Transposase_20"/>
    <property type="match status" value="1"/>
</dbReference>
<organism evidence="3 4">
    <name type="scientific">Deinococcus roseus</name>
    <dbReference type="NCBI Taxonomy" id="392414"/>
    <lineage>
        <taxon>Bacteria</taxon>
        <taxon>Thermotogati</taxon>
        <taxon>Deinococcota</taxon>
        <taxon>Deinococci</taxon>
        <taxon>Deinococcales</taxon>
        <taxon>Deinococcaceae</taxon>
        <taxon>Deinococcus</taxon>
    </lineage>
</organism>
<evidence type="ECO:0000313" key="4">
    <source>
        <dbReference type="Proteomes" id="UP000632222"/>
    </source>
</evidence>
<gene>
    <name evidence="3" type="ORF">GCM10008938_52800</name>
</gene>
<dbReference type="Pfam" id="PF01548">
    <property type="entry name" value="DEDD_Tnp_IS110"/>
    <property type="match status" value="1"/>
</dbReference>
<evidence type="ECO:0000259" key="2">
    <source>
        <dbReference type="Pfam" id="PF02371"/>
    </source>
</evidence>
<feature type="domain" description="Transposase IS110-like N-terminal" evidence="1">
    <location>
        <begin position="4"/>
        <end position="162"/>
    </location>
</feature>
<reference evidence="4" key="1">
    <citation type="journal article" date="2019" name="Int. J. Syst. Evol. Microbiol.">
        <title>The Global Catalogue of Microorganisms (GCM) 10K type strain sequencing project: providing services to taxonomists for standard genome sequencing and annotation.</title>
        <authorList>
            <consortium name="The Broad Institute Genomics Platform"/>
            <consortium name="The Broad Institute Genome Sequencing Center for Infectious Disease"/>
            <person name="Wu L."/>
            <person name="Ma J."/>
        </authorList>
    </citation>
    <scope>NUCLEOTIDE SEQUENCE [LARGE SCALE GENOMIC DNA]</scope>
    <source>
        <strain evidence="4">JCM 14370</strain>
    </source>
</reference>
<name>A0ABQ2DKB8_9DEIO</name>
<dbReference type="RefSeq" id="WP_189009685.1">
    <property type="nucleotide sequence ID" value="NZ_BMOD01000076.1"/>
</dbReference>
<accession>A0ABQ2DKB8</accession>
<dbReference type="PANTHER" id="PTHR33055">
    <property type="entry name" value="TRANSPOSASE FOR INSERTION SEQUENCE ELEMENT IS1111A"/>
    <property type="match status" value="1"/>
</dbReference>
<sequence length="341" mass="37858">MFILGIDVGKSHLHCRLLKSTEQGTQKQSTTKLGNIQIFQNTEEGRLRLTQWLEGYQALGNTTHAVMEATGVYSQQIAHTLHSLSCKVSVVNAAKIKFFAMSNLRRGKTDSMDAELIAQYGLTMKPAPWTPTRLELEHLRALLSEREGIIGLITMEKGRHHAFAHHQQPCKKALERCETRQKLLKEQLDSVELDIKDIIKADPILKGQVGLLTSVPGVGRLTAATLLAETHHLEDLQNAGQWASFAGLSPVPRQSGQMMGRSSISKVGNPRIRKILYMSAVTVTRMDNEQGEFYRRLVGSGKPKKVALIALARKILRVCFAVLRSGEPYTKGHRSQLALPA</sequence>
<protein>
    <submittedName>
        <fullName evidence="3">IS110 family transposase</fullName>
    </submittedName>
</protein>
<dbReference type="PANTHER" id="PTHR33055:SF3">
    <property type="entry name" value="PUTATIVE TRANSPOSASE FOR IS117-RELATED"/>
    <property type="match status" value="1"/>
</dbReference>
<dbReference type="InterPro" id="IPR047650">
    <property type="entry name" value="Transpos_IS110"/>
</dbReference>
<dbReference type="NCBIfam" id="NF033542">
    <property type="entry name" value="transpos_IS110"/>
    <property type="match status" value="1"/>
</dbReference>
<feature type="domain" description="Transposase IS116/IS110/IS902 C-terminal" evidence="2">
    <location>
        <begin position="211"/>
        <end position="295"/>
    </location>
</feature>
<keyword evidence="4" id="KW-1185">Reference proteome</keyword>
<dbReference type="Proteomes" id="UP000632222">
    <property type="component" value="Unassembled WGS sequence"/>
</dbReference>
<dbReference type="InterPro" id="IPR003346">
    <property type="entry name" value="Transposase_20"/>
</dbReference>
<evidence type="ECO:0000259" key="1">
    <source>
        <dbReference type="Pfam" id="PF01548"/>
    </source>
</evidence>